<evidence type="ECO:0000313" key="8">
    <source>
        <dbReference type="Proteomes" id="UP001595961"/>
    </source>
</evidence>
<comment type="similarity">
    <text evidence="2">Belongs to the MipA/OmpV family.</text>
</comment>
<evidence type="ECO:0000256" key="5">
    <source>
        <dbReference type="ARBA" id="ARBA00023237"/>
    </source>
</evidence>
<evidence type="ECO:0000256" key="3">
    <source>
        <dbReference type="ARBA" id="ARBA00022729"/>
    </source>
</evidence>
<sequence length="467" mass="52340">MSHRNHSSPAALFLIMLALSITHDAHGQTSTDHINDLLSDPGSAGLGFVVRTETSPYKDAGYRTDLLPLYLYEGTHFFLSADRIGIKLYNSDEQRLDVFLAQRLEGFPEEQRNGVLEGMDLRTTSADLGMAYANRQPWGTLRAAVLHDITSVSHGTEVRLGYSYDWRFSRWVLRPDFTVSFRDANLNNYYYGVKPQEATAVRPAYEPGSGVNATLGLYATYTVLQNLRLIGGLSATYLDSDVRKSPIVRNGIQPALYLGAVYDFGSHHDAAWYDDNSPTYLKVFYGRAAGAGCHMANIVTLSCVSLDNENPTSITGVQIGRPFIRRLNDWPLDFVGYIGLLYRDDNGLATNGLQIDMYMKAFYYGFPWSRWVETRLGFGYGLSYAEHVPYTEISSQARRERETSRLLNYLDPSIDVNVGDIFRSKALKRTYFGFGVSHRSGIFASSRLLGNVDGGSNYIYTYLETAL</sequence>
<reference evidence="8" key="1">
    <citation type="journal article" date="2019" name="Int. J. Syst. Evol. Microbiol.">
        <title>The Global Catalogue of Microorganisms (GCM) 10K type strain sequencing project: providing services to taxonomists for standard genome sequencing and annotation.</title>
        <authorList>
            <consortium name="The Broad Institute Genomics Platform"/>
            <consortium name="The Broad Institute Genome Sequencing Center for Infectious Disease"/>
            <person name="Wu L."/>
            <person name="Ma J."/>
        </authorList>
    </citation>
    <scope>NUCLEOTIDE SEQUENCE [LARGE SCALE GENOMIC DNA]</scope>
    <source>
        <strain evidence="8">CCM 4481</strain>
    </source>
</reference>
<evidence type="ECO:0000256" key="2">
    <source>
        <dbReference type="ARBA" id="ARBA00005722"/>
    </source>
</evidence>
<dbReference type="PANTHER" id="PTHR38776">
    <property type="entry name" value="MLTA-INTERACTING PROTEIN-RELATED"/>
    <property type="match status" value="1"/>
</dbReference>
<evidence type="ECO:0000256" key="6">
    <source>
        <dbReference type="SAM" id="SignalP"/>
    </source>
</evidence>
<gene>
    <name evidence="7" type="ORF">ACFO5W_06500</name>
</gene>
<protein>
    <submittedName>
        <fullName evidence="7">MipA/OmpV family protein</fullName>
    </submittedName>
</protein>
<name>A0ABV9C0E3_9GAMM</name>
<comment type="subcellular location">
    <subcellularLocation>
        <location evidence="1">Cell outer membrane</location>
    </subcellularLocation>
</comment>
<dbReference type="Pfam" id="PF06629">
    <property type="entry name" value="MipA"/>
    <property type="match status" value="1"/>
</dbReference>
<organism evidence="7 8">
    <name type="scientific">Dyella halodurans</name>
    <dbReference type="NCBI Taxonomy" id="1920171"/>
    <lineage>
        <taxon>Bacteria</taxon>
        <taxon>Pseudomonadati</taxon>
        <taxon>Pseudomonadota</taxon>
        <taxon>Gammaproteobacteria</taxon>
        <taxon>Lysobacterales</taxon>
        <taxon>Rhodanobacteraceae</taxon>
        <taxon>Dyella</taxon>
    </lineage>
</organism>
<keyword evidence="3 6" id="KW-0732">Signal</keyword>
<evidence type="ECO:0000256" key="4">
    <source>
        <dbReference type="ARBA" id="ARBA00023136"/>
    </source>
</evidence>
<keyword evidence="5" id="KW-0998">Cell outer membrane</keyword>
<accession>A0ABV9C0E3</accession>
<evidence type="ECO:0000313" key="7">
    <source>
        <dbReference type="EMBL" id="MFC4526285.1"/>
    </source>
</evidence>
<keyword evidence="4" id="KW-0472">Membrane</keyword>
<dbReference type="RefSeq" id="WP_266150888.1">
    <property type="nucleotide sequence ID" value="NZ_CP064028.1"/>
</dbReference>
<feature type="chain" id="PRO_5046477791" evidence="6">
    <location>
        <begin position="28"/>
        <end position="467"/>
    </location>
</feature>
<feature type="signal peptide" evidence="6">
    <location>
        <begin position="1"/>
        <end position="27"/>
    </location>
</feature>
<keyword evidence="8" id="KW-1185">Reference proteome</keyword>
<dbReference type="EMBL" id="JBHSGA010000011">
    <property type="protein sequence ID" value="MFC4526285.1"/>
    <property type="molecule type" value="Genomic_DNA"/>
</dbReference>
<comment type="caution">
    <text evidence="7">The sequence shown here is derived from an EMBL/GenBank/DDBJ whole genome shotgun (WGS) entry which is preliminary data.</text>
</comment>
<dbReference type="PANTHER" id="PTHR38776:SF1">
    <property type="entry name" value="MLTA-INTERACTING PROTEIN-RELATED"/>
    <property type="match status" value="1"/>
</dbReference>
<evidence type="ECO:0000256" key="1">
    <source>
        <dbReference type="ARBA" id="ARBA00004442"/>
    </source>
</evidence>
<dbReference type="InterPro" id="IPR010583">
    <property type="entry name" value="MipA"/>
</dbReference>
<proteinExistence type="inferred from homology"/>
<dbReference type="Proteomes" id="UP001595961">
    <property type="component" value="Unassembled WGS sequence"/>
</dbReference>